<dbReference type="OrthoDB" id="2135762at2759"/>
<protein>
    <submittedName>
        <fullName evidence="2">Uncharacterized protein</fullName>
    </submittedName>
</protein>
<feature type="compositionally biased region" description="Basic and acidic residues" evidence="1">
    <location>
        <begin position="231"/>
        <end position="250"/>
    </location>
</feature>
<evidence type="ECO:0000256" key="1">
    <source>
        <dbReference type="SAM" id="MobiDB-lite"/>
    </source>
</evidence>
<dbReference type="Pfam" id="PF08641">
    <property type="entry name" value="Mis14"/>
    <property type="match status" value="1"/>
</dbReference>
<accession>A0A4P9Y662</accession>
<evidence type="ECO:0000313" key="2">
    <source>
        <dbReference type="EMBL" id="RKP14262.1"/>
    </source>
</evidence>
<dbReference type="PANTHER" id="PTHR31749:SF3">
    <property type="entry name" value="KINETOCHORE-ASSOCIATED PROTEIN NSL1 HOMOLOG"/>
    <property type="match status" value="1"/>
</dbReference>
<dbReference type="Proteomes" id="UP000267251">
    <property type="component" value="Unassembled WGS sequence"/>
</dbReference>
<proteinExistence type="predicted"/>
<feature type="compositionally biased region" description="Low complexity" evidence="1">
    <location>
        <begin position="140"/>
        <end position="151"/>
    </location>
</feature>
<dbReference type="PANTHER" id="PTHR31749">
    <property type="entry name" value="KINETOCHORE-ASSOCIATED PROTEIN NSL1 HOMOLOG"/>
    <property type="match status" value="1"/>
</dbReference>
<organism evidence="2 3">
    <name type="scientific">Piptocephalis cylindrospora</name>
    <dbReference type="NCBI Taxonomy" id="1907219"/>
    <lineage>
        <taxon>Eukaryota</taxon>
        <taxon>Fungi</taxon>
        <taxon>Fungi incertae sedis</taxon>
        <taxon>Zoopagomycota</taxon>
        <taxon>Zoopagomycotina</taxon>
        <taxon>Zoopagomycetes</taxon>
        <taxon>Zoopagales</taxon>
        <taxon>Piptocephalidaceae</taxon>
        <taxon>Piptocephalis</taxon>
    </lineage>
</organism>
<evidence type="ECO:0000313" key="3">
    <source>
        <dbReference type="Proteomes" id="UP000267251"/>
    </source>
</evidence>
<name>A0A4P9Y662_9FUNG</name>
<dbReference type="GO" id="GO:0000070">
    <property type="term" value="P:mitotic sister chromatid segregation"/>
    <property type="evidence" value="ECO:0007669"/>
    <property type="project" value="InterPro"/>
</dbReference>
<sequence length="275" mass="31021">MSEDLPRVQVDSKADIHYLRRELMQALETSLWSSPQAKSLSNSAKREQVRQLVEKWLSDTFSLAGSSIDINGRPYQQAFLEEEVEPFDGELKVQVTELQAKVDALLLQVCALRKSVPRKVSHLTEKTLAKETDRVMKQISSRPPRAATPTADPSPRPVDPSLLHEYQETLQAVNRLKKTIPGAQGHLARALDVAHDQLQQMGLPVNPTVNLFTPSPNDANVEEQDTNESGKTLRESGEKRAYEEMNGQERRRVHQGIIRRLAQDRKRQAISPIQP</sequence>
<dbReference type="EMBL" id="KZ987860">
    <property type="protein sequence ID" value="RKP14262.1"/>
    <property type="molecule type" value="Genomic_DNA"/>
</dbReference>
<dbReference type="AlphaFoldDB" id="A0A4P9Y662"/>
<dbReference type="GO" id="GO:0000444">
    <property type="term" value="C:MIS12/MIND type complex"/>
    <property type="evidence" value="ECO:0007669"/>
    <property type="project" value="TreeGrafter"/>
</dbReference>
<dbReference type="InterPro" id="IPR013950">
    <property type="entry name" value="Mis14/Nsl1"/>
</dbReference>
<reference evidence="3" key="1">
    <citation type="journal article" date="2018" name="Nat. Microbiol.">
        <title>Leveraging single-cell genomics to expand the fungal tree of life.</title>
        <authorList>
            <person name="Ahrendt S.R."/>
            <person name="Quandt C.A."/>
            <person name="Ciobanu D."/>
            <person name="Clum A."/>
            <person name="Salamov A."/>
            <person name="Andreopoulos B."/>
            <person name="Cheng J.F."/>
            <person name="Woyke T."/>
            <person name="Pelin A."/>
            <person name="Henrissat B."/>
            <person name="Reynolds N.K."/>
            <person name="Benny G.L."/>
            <person name="Smith M.E."/>
            <person name="James T.Y."/>
            <person name="Grigoriev I.V."/>
        </authorList>
    </citation>
    <scope>NUCLEOTIDE SEQUENCE [LARGE SCALE GENOMIC DNA]</scope>
</reference>
<feature type="region of interest" description="Disordered" evidence="1">
    <location>
        <begin position="215"/>
        <end position="254"/>
    </location>
</feature>
<keyword evidence="3" id="KW-1185">Reference proteome</keyword>
<gene>
    <name evidence="2" type="ORF">BJ684DRAFT_19315</name>
</gene>
<feature type="region of interest" description="Disordered" evidence="1">
    <location>
        <begin position="129"/>
        <end position="159"/>
    </location>
</feature>